<evidence type="ECO:0000256" key="1">
    <source>
        <dbReference type="SAM" id="MobiDB-lite"/>
    </source>
</evidence>
<protein>
    <submittedName>
        <fullName evidence="2">Si:ch73-303b9.1</fullName>
    </submittedName>
</protein>
<name>A0A3B3T442_9TELE</name>
<reference evidence="2" key="1">
    <citation type="submission" date="2025-08" db="UniProtKB">
        <authorList>
            <consortium name="Ensembl"/>
        </authorList>
    </citation>
    <scope>IDENTIFICATION</scope>
</reference>
<dbReference type="GeneTree" id="ENSGT00980000199174"/>
<accession>A0A3B3T442</accession>
<reference evidence="2" key="2">
    <citation type="submission" date="2025-09" db="UniProtKB">
        <authorList>
            <consortium name="Ensembl"/>
        </authorList>
    </citation>
    <scope>IDENTIFICATION</scope>
</reference>
<proteinExistence type="predicted"/>
<sequence length="149" mass="15666">LSKSNEASSSTDLNRGFLVDKSLSVSASLLDLPPEGQRWHISCSGIVVEYTEASPSSFASWTHSPTLLSPSVFPESHIGPSETPKLSNAIPVGSKSSTPCEGENVKKMILGGPVEHASVDQAASQFSWEISLIKSGPISSPCNPESSLL</sequence>
<keyword evidence="3" id="KW-1185">Reference proteome</keyword>
<organism evidence="2 3">
    <name type="scientific">Paramormyrops kingsleyae</name>
    <dbReference type="NCBI Taxonomy" id="1676925"/>
    <lineage>
        <taxon>Eukaryota</taxon>
        <taxon>Metazoa</taxon>
        <taxon>Chordata</taxon>
        <taxon>Craniata</taxon>
        <taxon>Vertebrata</taxon>
        <taxon>Euteleostomi</taxon>
        <taxon>Actinopterygii</taxon>
        <taxon>Neopterygii</taxon>
        <taxon>Teleostei</taxon>
        <taxon>Osteoglossocephala</taxon>
        <taxon>Osteoglossomorpha</taxon>
        <taxon>Osteoglossiformes</taxon>
        <taxon>Mormyridae</taxon>
        <taxon>Paramormyrops</taxon>
    </lineage>
</organism>
<feature type="region of interest" description="Disordered" evidence="1">
    <location>
        <begin position="74"/>
        <end position="99"/>
    </location>
</feature>
<evidence type="ECO:0000313" key="3">
    <source>
        <dbReference type="Proteomes" id="UP000261540"/>
    </source>
</evidence>
<dbReference type="Proteomes" id="UP000261540">
    <property type="component" value="Unplaced"/>
</dbReference>
<evidence type="ECO:0000313" key="2">
    <source>
        <dbReference type="Ensembl" id="ENSPKIP00000037624.1"/>
    </source>
</evidence>
<dbReference type="Ensembl" id="ENSPKIT00000018596.1">
    <property type="protein sequence ID" value="ENSPKIP00000037624.1"/>
    <property type="gene ID" value="ENSPKIG00000015728.1"/>
</dbReference>
<dbReference type="AlphaFoldDB" id="A0A3B3T442"/>